<dbReference type="NCBIfam" id="TIGR02467">
    <property type="entry name" value="CbiE"/>
    <property type="match status" value="1"/>
</dbReference>
<dbReference type="Gene3D" id="3.40.50.150">
    <property type="entry name" value="Vaccinia Virus protein VP39"/>
    <property type="match status" value="1"/>
</dbReference>
<keyword evidence="2" id="KW-0169">Cobalamin biosynthesis</keyword>
<evidence type="ECO:0000256" key="3">
    <source>
        <dbReference type="ARBA" id="ARBA00022603"/>
    </source>
</evidence>
<comment type="pathway">
    <text evidence="1">Cofactor biosynthesis; adenosylcobalamin biosynthesis.</text>
</comment>
<keyword evidence="4 7" id="KW-0808">Transferase</keyword>
<dbReference type="Gene3D" id="3.40.1010.10">
    <property type="entry name" value="Cobalt-precorrin-4 Transmethylase, Domain 1"/>
    <property type="match status" value="1"/>
</dbReference>
<dbReference type="CDD" id="cd11644">
    <property type="entry name" value="Precorrin-6Y-MT"/>
    <property type="match status" value="1"/>
</dbReference>
<dbReference type="Proteomes" id="UP000183104">
    <property type="component" value="Unassembled WGS sequence"/>
</dbReference>
<dbReference type="InterPro" id="IPR006365">
    <property type="entry name" value="Cbl_synth_CobL"/>
</dbReference>
<dbReference type="SUPFAM" id="SSF53790">
    <property type="entry name" value="Tetrapyrrole methylase"/>
    <property type="match status" value="1"/>
</dbReference>
<dbReference type="GO" id="GO:0009236">
    <property type="term" value="P:cobalamin biosynthetic process"/>
    <property type="evidence" value="ECO:0007669"/>
    <property type="project" value="UniProtKB-UniPathway"/>
</dbReference>
<dbReference type="AlphaFoldDB" id="A0A0P9C3G9"/>
<keyword evidence="3 7" id="KW-0489">Methyltransferase</keyword>
<dbReference type="PATRIC" id="fig|381306.5.peg.1589"/>
<dbReference type="PANTHER" id="PTHR43182">
    <property type="entry name" value="COBALT-PRECORRIN-6B C(15)-METHYLTRANSFERASE (DECARBOXYLATING)"/>
    <property type="match status" value="1"/>
</dbReference>
<dbReference type="InterPro" id="IPR012818">
    <property type="entry name" value="CbiE"/>
</dbReference>
<evidence type="ECO:0000256" key="5">
    <source>
        <dbReference type="ARBA" id="ARBA00022691"/>
    </source>
</evidence>
<evidence type="ECO:0000313" key="7">
    <source>
        <dbReference type="EMBL" id="SCX78560.1"/>
    </source>
</evidence>
<feature type="domain" description="Tetrapyrrole methylase" evidence="6">
    <location>
        <begin position="18"/>
        <end position="202"/>
    </location>
</feature>
<dbReference type="EMBL" id="FMUN01000001">
    <property type="protein sequence ID" value="SCX78560.1"/>
    <property type="molecule type" value="Genomic_DNA"/>
</dbReference>
<accession>A0A0P9C3G9</accession>
<keyword evidence="8" id="KW-1185">Reference proteome</keyword>
<dbReference type="CDD" id="cd02440">
    <property type="entry name" value="AdoMet_MTases"/>
    <property type="match status" value="1"/>
</dbReference>
<proteinExistence type="predicted"/>
<dbReference type="InterPro" id="IPR035996">
    <property type="entry name" value="4pyrrol_Methylase_sf"/>
</dbReference>
<evidence type="ECO:0000313" key="8">
    <source>
        <dbReference type="Proteomes" id="UP000183104"/>
    </source>
</evidence>
<keyword evidence="5" id="KW-0949">S-adenosyl-L-methionine</keyword>
<sequence length="415" mass="43835">MPQAGNDESPARDGQPWLTLVGLGEDGPAGLTPAARAAVEQAETVFGGDRHLGLVPEVPGQERIAWPSPLTDALPWIEARRGRPVCVLASGDPFWHGIGATLARRLPPEEMVAHPAPSAFSLAAARLGWPLQETRCLSLHGRALERVHPWLHDGARLLLLSWDGSTPAALARRLVERGFGASTLTVLERMGGPEERRREARAADWGEATVADLNTIALACRADPEARPVARAPGRPEEAFTHDGQITKREVRAVTLAHLAPGAGELLWDIGAGSGAIAIEWMLADPANRAVAVEPRPERAANIAANAGELGVPDLQTVEGKAPEALEGLPAPDAVFIGGGLTTPGLVERCRQALRPGGRLVANSVTVEGDAVLAAARERLGGQLTRLAVDRAEPLGGFSGWSPLRPVTVWSLVVR</sequence>
<dbReference type="RefSeq" id="WP_054967107.1">
    <property type="nucleotide sequence ID" value="NZ_FMUN01000001.1"/>
</dbReference>
<dbReference type="InterPro" id="IPR000878">
    <property type="entry name" value="4pyrrol_Mease"/>
</dbReference>
<dbReference type="PIRSF" id="PIRSF036428">
    <property type="entry name" value="CobL"/>
    <property type="match status" value="1"/>
</dbReference>
<evidence type="ECO:0000259" key="6">
    <source>
        <dbReference type="Pfam" id="PF00590"/>
    </source>
</evidence>
<name>A0A0P9C3G9_9GAMM</name>
<dbReference type="NCBIfam" id="TIGR02469">
    <property type="entry name" value="CbiT"/>
    <property type="match status" value="1"/>
</dbReference>
<evidence type="ECO:0000256" key="2">
    <source>
        <dbReference type="ARBA" id="ARBA00022573"/>
    </source>
</evidence>
<organism evidence="7 8">
    <name type="scientific">Thiohalorhabdus denitrificans</name>
    <dbReference type="NCBI Taxonomy" id="381306"/>
    <lineage>
        <taxon>Bacteria</taxon>
        <taxon>Pseudomonadati</taxon>
        <taxon>Pseudomonadota</taxon>
        <taxon>Gammaproteobacteria</taxon>
        <taxon>Thiohalorhabdales</taxon>
        <taxon>Thiohalorhabdaceae</taxon>
        <taxon>Thiohalorhabdus</taxon>
    </lineage>
</organism>
<evidence type="ECO:0000256" key="4">
    <source>
        <dbReference type="ARBA" id="ARBA00022679"/>
    </source>
</evidence>
<dbReference type="InterPro" id="IPR014777">
    <property type="entry name" value="4pyrrole_Mease_sub1"/>
</dbReference>
<dbReference type="InterPro" id="IPR029063">
    <property type="entry name" value="SAM-dependent_MTases_sf"/>
</dbReference>
<dbReference type="InterPro" id="IPR014008">
    <property type="entry name" value="Cbl_synth_MTase_CbiT"/>
</dbReference>
<dbReference type="Pfam" id="PF00590">
    <property type="entry name" value="TP_methylase"/>
    <property type="match status" value="1"/>
</dbReference>
<dbReference type="STRING" id="381306.AN478_12185"/>
<evidence type="ECO:0000256" key="1">
    <source>
        <dbReference type="ARBA" id="ARBA00004953"/>
    </source>
</evidence>
<dbReference type="OrthoDB" id="9787825at2"/>
<dbReference type="UniPathway" id="UPA00148"/>
<gene>
    <name evidence="7" type="ORF">SAMN05661077_0419</name>
</gene>
<dbReference type="GO" id="GO:0008276">
    <property type="term" value="F:protein methyltransferase activity"/>
    <property type="evidence" value="ECO:0007669"/>
    <property type="project" value="InterPro"/>
</dbReference>
<dbReference type="PANTHER" id="PTHR43182:SF1">
    <property type="entry name" value="COBALT-PRECORRIN-7 C(5)-METHYLTRANSFERASE"/>
    <property type="match status" value="1"/>
</dbReference>
<dbReference type="GO" id="GO:0032259">
    <property type="term" value="P:methylation"/>
    <property type="evidence" value="ECO:0007669"/>
    <property type="project" value="UniProtKB-KW"/>
</dbReference>
<dbReference type="SUPFAM" id="SSF53335">
    <property type="entry name" value="S-adenosyl-L-methionine-dependent methyltransferases"/>
    <property type="match status" value="1"/>
</dbReference>
<dbReference type="InterPro" id="IPR050714">
    <property type="entry name" value="Cobalamin_biosynth_MTase"/>
</dbReference>
<protein>
    <submittedName>
        <fullName evidence="7">Precorrin-6Y C5,15-methyltransferase (Decarboxylating)</fullName>
    </submittedName>
</protein>
<reference evidence="8" key="1">
    <citation type="submission" date="2016-10" db="EMBL/GenBank/DDBJ databases">
        <authorList>
            <person name="Varghese N."/>
        </authorList>
    </citation>
    <scope>NUCLEOTIDE SEQUENCE [LARGE SCALE GENOMIC DNA]</scope>
    <source>
        <strain evidence="8">HL 19</strain>
    </source>
</reference>